<proteinExistence type="predicted"/>
<feature type="region of interest" description="Disordered" evidence="1">
    <location>
        <begin position="270"/>
        <end position="322"/>
    </location>
</feature>
<dbReference type="GO" id="GO:0003729">
    <property type="term" value="F:mRNA binding"/>
    <property type="evidence" value="ECO:0007669"/>
    <property type="project" value="InterPro"/>
</dbReference>
<feature type="region of interest" description="Disordered" evidence="1">
    <location>
        <begin position="125"/>
        <end position="181"/>
    </location>
</feature>
<feature type="compositionally biased region" description="Basic and acidic residues" evidence="1">
    <location>
        <begin position="127"/>
        <end position="153"/>
    </location>
</feature>
<dbReference type="InterPro" id="IPR012677">
    <property type="entry name" value="Nucleotide-bd_a/b_plait_sf"/>
</dbReference>
<dbReference type="Pfam" id="PF10309">
    <property type="entry name" value="NCBP3"/>
    <property type="match status" value="1"/>
</dbReference>
<name>R4X9K9_TAPDE</name>
<evidence type="ECO:0000313" key="3">
    <source>
        <dbReference type="Proteomes" id="UP000013776"/>
    </source>
</evidence>
<dbReference type="GO" id="GO:0000340">
    <property type="term" value="F:RNA 7-methylguanosine cap binding"/>
    <property type="evidence" value="ECO:0007669"/>
    <property type="project" value="InterPro"/>
</dbReference>
<dbReference type="STRING" id="1097556.R4X9K9"/>
<dbReference type="PANTHER" id="PTHR16291:SF0">
    <property type="entry name" value="NUCLEAR CAP-BINDING PROTEIN SUBUNIT 3"/>
    <property type="match status" value="1"/>
</dbReference>
<reference evidence="2 3" key="1">
    <citation type="journal article" date="2013" name="MBio">
        <title>Genome sequencing of the plant pathogen Taphrina deformans, the causal agent of peach leaf curl.</title>
        <authorList>
            <person name="Cisse O.H."/>
            <person name="Almeida J.M.G.C.F."/>
            <person name="Fonseca A."/>
            <person name="Kumar A.A."/>
            <person name="Salojaervi J."/>
            <person name="Overmyer K."/>
            <person name="Hauser P.M."/>
            <person name="Pagni M."/>
        </authorList>
    </citation>
    <scope>NUCLEOTIDE SEQUENCE [LARGE SCALE GENOMIC DNA]</scope>
    <source>
        <strain evidence="3">PYCC 5710 / ATCC 11124 / CBS 356.35 / IMI 108563 / JCM 9778 / NBRC 8474</strain>
    </source>
</reference>
<dbReference type="PANTHER" id="PTHR16291">
    <property type="entry name" value="NUCLEAR CAP-BINDING PROTEIN SUBUNIT 3"/>
    <property type="match status" value="1"/>
</dbReference>
<dbReference type="AlphaFoldDB" id="R4X9K9"/>
<feature type="compositionally biased region" description="Basic and acidic residues" evidence="1">
    <location>
        <begin position="17"/>
        <end position="29"/>
    </location>
</feature>
<sequence length="322" mass="35413">MELDADMYDDNNNGSVTKDEKNQDAREEPPANAPRDNAIHLRGTDDMSTSDVHKYLSLYTTESKPRIEWIDDTSLNLVYYTAEDARIALAHLTSVSTDQIDSQTLSPAQANPEKPDARLTIRFATTSDKKERGAKDRSRWYLFHPEDDPDSRPRQRRTRDGPYSTAGRHEKRVAKGTPGGADLFAARLGEVSGFKSEHASMGPKSDLFEEKVAKKEPVAGEDLFASRVQEAAKSSQRPKSHLKDDRNLPANDLFARVGTSDNSGLSLADRISGSRSRGTDLFPGRAADATGALRDRISGGPIRNKGMSIRGAGHRAKASDLF</sequence>
<gene>
    <name evidence="2" type="ORF">TAPDE_000576</name>
</gene>
<dbReference type="Gene3D" id="3.30.70.330">
    <property type="match status" value="1"/>
</dbReference>
<keyword evidence="3" id="KW-1185">Reference proteome</keyword>
<organism evidence="2 3">
    <name type="scientific">Taphrina deformans (strain PYCC 5710 / ATCC 11124 / CBS 356.35 / IMI 108563 / JCM 9778 / NBRC 8474)</name>
    <name type="common">Peach leaf curl fungus</name>
    <name type="synonym">Lalaria deformans</name>
    <dbReference type="NCBI Taxonomy" id="1097556"/>
    <lineage>
        <taxon>Eukaryota</taxon>
        <taxon>Fungi</taxon>
        <taxon>Dikarya</taxon>
        <taxon>Ascomycota</taxon>
        <taxon>Taphrinomycotina</taxon>
        <taxon>Taphrinomycetes</taxon>
        <taxon>Taphrinales</taxon>
        <taxon>Taphrinaceae</taxon>
        <taxon>Taphrina</taxon>
    </lineage>
</organism>
<protein>
    <recommendedName>
        <fullName evidence="4">Nuclear cap-binding protein subunit 3</fullName>
    </recommendedName>
</protein>
<evidence type="ECO:0000256" key="1">
    <source>
        <dbReference type="SAM" id="MobiDB-lite"/>
    </source>
</evidence>
<dbReference type="EMBL" id="CAHR02000018">
    <property type="protein sequence ID" value="CCG80919.1"/>
    <property type="molecule type" value="Genomic_DNA"/>
</dbReference>
<dbReference type="GO" id="GO:0005634">
    <property type="term" value="C:nucleus"/>
    <property type="evidence" value="ECO:0007669"/>
    <property type="project" value="TreeGrafter"/>
</dbReference>
<dbReference type="Proteomes" id="UP000013776">
    <property type="component" value="Unassembled WGS sequence"/>
</dbReference>
<dbReference type="OrthoDB" id="422106at2759"/>
<accession>R4X9K9</accession>
<comment type="caution">
    <text evidence="2">The sequence shown here is derived from an EMBL/GenBank/DDBJ whole genome shotgun (WGS) entry which is preliminary data.</text>
</comment>
<evidence type="ECO:0008006" key="4">
    <source>
        <dbReference type="Google" id="ProtNLM"/>
    </source>
</evidence>
<dbReference type="eggNOG" id="ENOG502S34X">
    <property type="taxonomic scope" value="Eukaryota"/>
</dbReference>
<dbReference type="VEuPathDB" id="FungiDB:TAPDE_000576"/>
<evidence type="ECO:0000313" key="2">
    <source>
        <dbReference type="EMBL" id="CCG80919.1"/>
    </source>
</evidence>
<feature type="region of interest" description="Disordered" evidence="1">
    <location>
        <begin position="1"/>
        <end position="46"/>
    </location>
</feature>
<dbReference type="InterPro" id="IPR019416">
    <property type="entry name" value="NCBP3"/>
</dbReference>